<dbReference type="RefSeq" id="WP_218147579.1">
    <property type="nucleotide sequence ID" value="NZ_FOLD01000008.1"/>
</dbReference>
<keyword evidence="1" id="KW-0472">Membrane</keyword>
<dbReference type="GO" id="GO:0016020">
    <property type="term" value="C:membrane"/>
    <property type="evidence" value="ECO:0007669"/>
    <property type="project" value="TreeGrafter"/>
</dbReference>
<evidence type="ECO:0000259" key="2">
    <source>
        <dbReference type="Pfam" id="PF01757"/>
    </source>
</evidence>
<keyword evidence="3" id="KW-0012">Acyltransferase</keyword>
<feature type="transmembrane region" description="Helical" evidence="1">
    <location>
        <begin position="12"/>
        <end position="29"/>
    </location>
</feature>
<dbReference type="GO" id="GO:0016787">
    <property type="term" value="F:hydrolase activity"/>
    <property type="evidence" value="ECO:0007669"/>
    <property type="project" value="UniProtKB-KW"/>
</dbReference>
<keyword evidence="4" id="KW-1185">Reference proteome</keyword>
<dbReference type="PANTHER" id="PTHR23028:SF53">
    <property type="entry name" value="ACYL_TRANSF_3 DOMAIN-CONTAINING PROTEIN"/>
    <property type="match status" value="1"/>
</dbReference>
<proteinExistence type="predicted"/>
<feature type="transmembrane region" description="Helical" evidence="1">
    <location>
        <begin position="301"/>
        <end position="317"/>
    </location>
</feature>
<evidence type="ECO:0000256" key="1">
    <source>
        <dbReference type="SAM" id="Phobius"/>
    </source>
</evidence>
<evidence type="ECO:0000313" key="4">
    <source>
        <dbReference type="Proteomes" id="UP000198639"/>
    </source>
</evidence>
<dbReference type="AlphaFoldDB" id="A0A1I1KPD9"/>
<feature type="domain" description="Acyltransferase 3" evidence="2">
    <location>
        <begin position="11"/>
        <end position="352"/>
    </location>
</feature>
<dbReference type="InterPro" id="IPR050879">
    <property type="entry name" value="Acyltransferase_3"/>
</dbReference>
<dbReference type="InterPro" id="IPR002656">
    <property type="entry name" value="Acyl_transf_3_dom"/>
</dbReference>
<keyword evidence="3" id="KW-0808">Transferase</keyword>
<dbReference type="Pfam" id="PF01757">
    <property type="entry name" value="Acyl_transf_3"/>
    <property type="match status" value="1"/>
</dbReference>
<keyword evidence="1" id="KW-0812">Transmembrane</keyword>
<feature type="transmembrane region" description="Helical" evidence="1">
    <location>
        <begin position="163"/>
        <end position="181"/>
    </location>
</feature>
<dbReference type="GO" id="GO:0009103">
    <property type="term" value="P:lipopolysaccharide biosynthetic process"/>
    <property type="evidence" value="ECO:0007669"/>
    <property type="project" value="TreeGrafter"/>
</dbReference>
<name>A0A1I1KPD9_9BURK</name>
<feature type="transmembrane region" description="Helical" evidence="1">
    <location>
        <begin position="212"/>
        <end position="230"/>
    </location>
</feature>
<protein>
    <submittedName>
        <fullName evidence="3">Peptidoglycan/LPS O-acetylase OafA/YrhL, contains acyltransferase and SGNH-hydrolase domains</fullName>
    </submittedName>
</protein>
<dbReference type="STRING" id="1164594.SAMN05216204_1088"/>
<sequence>MQAAHHPGRVPGLDLLRAIAILWVMAYHVTSYGVKLPAIAEVGWMGVDLFFVLSGYLIGGQVFAQCASAEGPRWKDFMLRRALRVLPAYLAVLALYLWVPGWRESAGMQPAWQFLSFTANIFPDYFNNRAFSHVWSLCVEEHFYLLLPLAVTLLAWRPAAWKPVALVLAILVGGVLARALAWQLEVAPNLHISGGRDDWVLRFVEHIYNPTWARFDGLLAGVVLAALRQFRPGWWAWMTARAALFLATGLAITASTTLLLFVGPPRLATALAGYPLVALGLACILLAFASPQSPPGRLRIPGARLLATLAFSLYLTHKSAYHLVRTHGEWSAGGPAALVAYAGAALLIGALLHLAVERPGLQLRARLSRPRRALRLEAA</sequence>
<feature type="transmembrane region" description="Helical" evidence="1">
    <location>
        <begin position="242"/>
        <end position="262"/>
    </location>
</feature>
<keyword evidence="3" id="KW-0378">Hydrolase</keyword>
<reference evidence="4" key="1">
    <citation type="submission" date="2016-10" db="EMBL/GenBank/DDBJ databases">
        <authorList>
            <person name="Varghese N."/>
            <person name="Submissions S."/>
        </authorList>
    </citation>
    <scope>NUCLEOTIDE SEQUENCE [LARGE SCALE GENOMIC DNA]</scope>
    <source>
        <strain evidence="4">CGMCC 1.12041</strain>
    </source>
</reference>
<dbReference type="Proteomes" id="UP000198639">
    <property type="component" value="Unassembled WGS sequence"/>
</dbReference>
<feature type="transmembrane region" description="Helical" evidence="1">
    <location>
        <begin position="337"/>
        <end position="356"/>
    </location>
</feature>
<feature type="transmembrane region" description="Helical" evidence="1">
    <location>
        <begin position="81"/>
        <end position="99"/>
    </location>
</feature>
<gene>
    <name evidence="3" type="ORF">SAMN05216204_1088</name>
</gene>
<dbReference type="EMBL" id="FOLD01000008">
    <property type="protein sequence ID" value="SFC60528.1"/>
    <property type="molecule type" value="Genomic_DNA"/>
</dbReference>
<feature type="transmembrane region" description="Helical" evidence="1">
    <location>
        <begin position="49"/>
        <end position="69"/>
    </location>
</feature>
<dbReference type="PANTHER" id="PTHR23028">
    <property type="entry name" value="ACETYLTRANSFERASE"/>
    <property type="match status" value="1"/>
</dbReference>
<organism evidence="3 4">
    <name type="scientific">Massilia yuzhufengensis</name>
    <dbReference type="NCBI Taxonomy" id="1164594"/>
    <lineage>
        <taxon>Bacteria</taxon>
        <taxon>Pseudomonadati</taxon>
        <taxon>Pseudomonadota</taxon>
        <taxon>Betaproteobacteria</taxon>
        <taxon>Burkholderiales</taxon>
        <taxon>Oxalobacteraceae</taxon>
        <taxon>Telluria group</taxon>
        <taxon>Massilia</taxon>
    </lineage>
</organism>
<dbReference type="GO" id="GO:0016747">
    <property type="term" value="F:acyltransferase activity, transferring groups other than amino-acyl groups"/>
    <property type="evidence" value="ECO:0007669"/>
    <property type="project" value="InterPro"/>
</dbReference>
<evidence type="ECO:0000313" key="3">
    <source>
        <dbReference type="EMBL" id="SFC60528.1"/>
    </source>
</evidence>
<keyword evidence="1" id="KW-1133">Transmembrane helix</keyword>
<accession>A0A1I1KPD9</accession>
<feature type="transmembrane region" description="Helical" evidence="1">
    <location>
        <begin position="268"/>
        <end position="289"/>
    </location>
</feature>
<feature type="transmembrane region" description="Helical" evidence="1">
    <location>
        <begin position="134"/>
        <end position="156"/>
    </location>
</feature>